<protein>
    <submittedName>
        <fullName evidence="2">Uncharacterized protein</fullName>
    </submittedName>
</protein>
<name>A0A6C0DYX0_9ZZZZ</name>
<evidence type="ECO:0000313" key="2">
    <source>
        <dbReference type="EMBL" id="QHT21974.1"/>
    </source>
</evidence>
<sequence>MENMDINDVLRVVNDLDADEIINNLQKRQPQISKPFEPVLSVASDEPVKVAQPVNKVMPKLMPTLTPTNIVRTNNFQLYGYSMSYNTLYFVGAMVVIGVIIYFVTNKKKSKKENDE</sequence>
<feature type="transmembrane region" description="Helical" evidence="1">
    <location>
        <begin position="87"/>
        <end position="105"/>
    </location>
</feature>
<organism evidence="2">
    <name type="scientific">viral metagenome</name>
    <dbReference type="NCBI Taxonomy" id="1070528"/>
    <lineage>
        <taxon>unclassified sequences</taxon>
        <taxon>metagenomes</taxon>
        <taxon>organismal metagenomes</taxon>
    </lineage>
</organism>
<keyword evidence="1" id="KW-0472">Membrane</keyword>
<keyword evidence="1" id="KW-0812">Transmembrane</keyword>
<keyword evidence="1" id="KW-1133">Transmembrane helix</keyword>
<reference evidence="2" key="1">
    <citation type="journal article" date="2020" name="Nature">
        <title>Giant virus diversity and host interactions through global metagenomics.</title>
        <authorList>
            <person name="Schulz F."/>
            <person name="Roux S."/>
            <person name="Paez-Espino D."/>
            <person name="Jungbluth S."/>
            <person name="Walsh D.A."/>
            <person name="Denef V.J."/>
            <person name="McMahon K.D."/>
            <person name="Konstantinidis K.T."/>
            <person name="Eloe-Fadrosh E.A."/>
            <person name="Kyrpides N.C."/>
            <person name="Woyke T."/>
        </authorList>
    </citation>
    <scope>NUCLEOTIDE SEQUENCE</scope>
    <source>
        <strain evidence="2">GVMAG-M-3300023179-103</strain>
    </source>
</reference>
<dbReference type="AlphaFoldDB" id="A0A6C0DYX0"/>
<evidence type="ECO:0000256" key="1">
    <source>
        <dbReference type="SAM" id="Phobius"/>
    </source>
</evidence>
<accession>A0A6C0DYX0</accession>
<proteinExistence type="predicted"/>
<dbReference type="EMBL" id="MN739699">
    <property type="protein sequence ID" value="QHT21974.1"/>
    <property type="molecule type" value="Genomic_DNA"/>
</dbReference>